<accession>A0ABS8VC51</accession>
<feature type="coiled-coil region" evidence="2">
    <location>
        <begin position="110"/>
        <end position="137"/>
    </location>
</feature>
<feature type="region of interest" description="Disordered" evidence="3">
    <location>
        <begin position="41"/>
        <end position="81"/>
    </location>
</feature>
<keyword evidence="2" id="KW-0175">Coiled coil</keyword>
<feature type="compositionally biased region" description="Basic and acidic residues" evidence="3">
    <location>
        <begin position="41"/>
        <end position="51"/>
    </location>
</feature>
<dbReference type="PROSITE" id="PS50158">
    <property type="entry name" value="ZF_CCHC"/>
    <property type="match status" value="1"/>
</dbReference>
<organism evidence="5 6">
    <name type="scientific">Datura stramonium</name>
    <name type="common">Jimsonweed</name>
    <name type="synonym">Common thornapple</name>
    <dbReference type="NCBI Taxonomy" id="4076"/>
    <lineage>
        <taxon>Eukaryota</taxon>
        <taxon>Viridiplantae</taxon>
        <taxon>Streptophyta</taxon>
        <taxon>Embryophyta</taxon>
        <taxon>Tracheophyta</taxon>
        <taxon>Spermatophyta</taxon>
        <taxon>Magnoliopsida</taxon>
        <taxon>eudicotyledons</taxon>
        <taxon>Gunneridae</taxon>
        <taxon>Pentapetalae</taxon>
        <taxon>asterids</taxon>
        <taxon>lamiids</taxon>
        <taxon>Solanales</taxon>
        <taxon>Solanaceae</taxon>
        <taxon>Solanoideae</taxon>
        <taxon>Datureae</taxon>
        <taxon>Datura</taxon>
    </lineage>
</organism>
<keyword evidence="1" id="KW-0863">Zinc-finger</keyword>
<name>A0ABS8VC51_DATST</name>
<evidence type="ECO:0000313" key="5">
    <source>
        <dbReference type="EMBL" id="MCD9643659.1"/>
    </source>
</evidence>
<evidence type="ECO:0000313" key="6">
    <source>
        <dbReference type="Proteomes" id="UP000823775"/>
    </source>
</evidence>
<feature type="region of interest" description="Disordered" evidence="3">
    <location>
        <begin position="1"/>
        <end position="24"/>
    </location>
</feature>
<reference evidence="5 6" key="1">
    <citation type="journal article" date="2021" name="BMC Genomics">
        <title>Datura genome reveals duplications of psychoactive alkaloid biosynthetic genes and high mutation rate following tissue culture.</title>
        <authorList>
            <person name="Rajewski A."/>
            <person name="Carter-House D."/>
            <person name="Stajich J."/>
            <person name="Litt A."/>
        </authorList>
    </citation>
    <scope>NUCLEOTIDE SEQUENCE [LARGE SCALE GENOMIC DNA]</scope>
    <source>
        <strain evidence="5">AR-01</strain>
    </source>
</reference>
<feature type="non-terminal residue" evidence="5">
    <location>
        <position position="283"/>
    </location>
</feature>
<feature type="non-terminal residue" evidence="5">
    <location>
        <position position="1"/>
    </location>
</feature>
<keyword evidence="1" id="KW-0862">Zinc</keyword>
<gene>
    <name evidence="5" type="ORF">HAX54_031291</name>
</gene>
<evidence type="ECO:0000259" key="4">
    <source>
        <dbReference type="PROSITE" id="PS50158"/>
    </source>
</evidence>
<protein>
    <recommendedName>
        <fullName evidence="4">CCHC-type domain-containing protein</fullName>
    </recommendedName>
</protein>
<evidence type="ECO:0000256" key="3">
    <source>
        <dbReference type="SAM" id="MobiDB-lite"/>
    </source>
</evidence>
<proteinExistence type="predicted"/>
<sequence length="283" mass="33168">SDKMAEEPKKKRSLNLKVESESDDEEMAMFVRRFKKFLRKENSEKREEQRKNSKKQQQLESKAFKKAMKATWGETSNEELEGEYGENNLSLVAKVTQTQTTIPPSSKKEKIGLENVIKILNAEISNLEEEKTSTSEIIENDQGSLEVEINSLKRDLCKEKKKSSKLQETLNQENYNIALMKKWNKTYEALNWLNEHYNRARTGLGYKNKPLKWNHKRKYVGLAEYKLCSHCGHTGHVRYECLARIKALERNENAVRWIRKDLILKVFKRKGVELVWVTKSNPD</sequence>
<dbReference type="InterPro" id="IPR001878">
    <property type="entry name" value="Znf_CCHC"/>
</dbReference>
<keyword evidence="6" id="KW-1185">Reference proteome</keyword>
<dbReference type="EMBL" id="JACEIK010003953">
    <property type="protein sequence ID" value="MCD9643659.1"/>
    <property type="molecule type" value="Genomic_DNA"/>
</dbReference>
<evidence type="ECO:0000256" key="2">
    <source>
        <dbReference type="SAM" id="Coils"/>
    </source>
</evidence>
<comment type="caution">
    <text evidence="5">The sequence shown here is derived from an EMBL/GenBank/DDBJ whole genome shotgun (WGS) entry which is preliminary data.</text>
</comment>
<evidence type="ECO:0000256" key="1">
    <source>
        <dbReference type="PROSITE-ProRule" id="PRU00047"/>
    </source>
</evidence>
<dbReference type="Proteomes" id="UP000823775">
    <property type="component" value="Unassembled WGS sequence"/>
</dbReference>
<feature type="domain" description="CCHC-type" evidence="4">
    <location>
        <begin position="228"/>
        <end position="241"/>
    </location>
</feature>
<keyword evidence="1" id="KW-0479">Metal-binding</keyword>